<protein>
    <submittedName>
        <fullName evidence="6">TetR/AcrR family transcriptional regulator</fullName>
    </submittedName>
</protein>
<evidence type="ECO:0000256" key="2">
    <source>
        <dbReference type="ARBA" id="ARBA00023125"/>
    </source>
</evidence>
<dbReference type="PROSITE" id="PS50977">
    <property type="entry name" value="HTH_TETR_2"/>
    <property type="match status" value="1"/>
</dbReference>
<evidence type="ECO:0000256" key="3">
    <source>
        <dbReference type="ARBA" id="ARBA00023163"/>
    </source>
</evidence>
<dbReference type="InterPro" id="IPR009057">
    <property type="entry name" value="Homeodomain-like_sf"/>
</dbReference>
<dbReference type="InterPro" id="IPR001647">
    <property type="entry name" value="HTH_TetR"/>
</dbReference>
<name>A0ABT8HP96_MYCAO</name>
<organism evidence="6 7">
    <name type="scientific">Mycolicibacterium austroafricanum</name>
    <name type="common">Mycobacterium austroafricanum</name>
    <dbReference type="NCBI Taxonomy" id="39687"/>
    <lineage>
        <taxon>Bacteria</taxon>
        <taxon>Bacillati</taxon>
        <taxon>Actinomycetota</taxon>
        <taxon>Actinomycetes</taxon>
        <taxon>Mycobacteriales</taxon>
        <taxon>Mycobacteriaceae</taxon>
        <taxon>Mycolicibacterium</taxon>
    </lineage>
</organism>
<proteinExistence type="predicted"/>
<sequence>MQPGPDHDGDRRRIIEAAYRCLAQPHAGPIPMTSILRSAGLSSRAFYRHFLSKDDLFLALLRQECEAVIAQVDRIADAAVGSPADQLADWIAAMFDIIVDPQQRLQLTVIDSDEVRAAKGYREMRERLHAERERSLAEILRRGRRDGSFPLAEPEIDAVAVNALVSRLLVRQTTDDPQARKQAEVAVLDFALRAVGAVPGGQDTRR</sequence>
<evidence type="ECO:0000313" key="6">
    <source>
        <dbReference type="EMBL" id="MDN4522564.1"/>
    </source>
</evidence>
<dbReference type="Gene3D" id="1.10.357.10">
    <property type="entry name" value="Tetracycline Repressor, domain 2"/>
    <property type="match status" value="1"/>
</dbReference>
<keyword evidence="3" id="KW-0804">Transcription</keyword>
<dbReference type="Pfam" id="PF00440">
    <property type="entry name" value="TetR_N"/>
    <property type="match status" value="1"/>
</dbReference>
<evidence type="ECO:0000256" key="4">
    <source>
        <dbReference type="PROSITE-ProRule" id="PRU00335"/>
    </source>
</evidence>
<evidence type="ECO:0000256" key="1">
    <source>
        <dbReference type="ARBA" id="ARBA00023015"/>
    </source>
</evidence>
<keyword evidence="7" id="KW-1185">Reference proteome</keyword>
<feature type="domain" description="HTH tetR-type" evidence="5">
    <location>
        <begin position="8"/>
        <end position="68"/>
    </location>
</feature>
<dbReference type="PANTHER" id="PTHR30055:SF234">
    <property type="entry name" value="HTH-TYPE TRANSCRIPTIONAL REGULATOR BETI"/>
    <property type="match status" value="1"/>
</dbReference>
<keyword evidence="1" id="KW-0805">Transcription regulation</keyword>
<accession>A0ABT8HP96</accession>
<keyword evidence="2 4" id="KW-0238">DNA-binding</keyword>
<dbReference type="InterPro" id="IPR036271">
    <property type="entry name" value="Tet_transcr_reg_TetR-rel_C_sf"/>
</dbReference>
<gene>
    <name evidence="6" type="ORF">QYF68_32770</name>
</gene>
<evidence type="ECO:0000313" key="7">
    <source>
        <dbReference type="Proteomes" id="UP001172687"/>
    </source>
</evidence>
<dbReference type="Gene3D" id="1.10.10.60">
    <property type="entry name" value="Homeodomain-like"/>
    <property type="match status" value="1"/>
</dbReference>
<dbReference type="Proteomes" id="UP001172687">
    <property type="component" value="Unassembled WGS sequence"/>
</dbReference>
<dbReference type="InterPro" id="IPR050109">
    <property type="entry name" value="HTH-type_TetR-like_transc_reg"/>
</dbReference>
<evidence type="ECO:0000259" key="5">
    <source>
        <dbReference type="PROSITE" id="PS50977"/>
    </source>
</evidence>
<dbReference type="SUPFAM" id="SSF48498">
    <property type="entry name" value="Tetracyclin repressor-like, C-terminal domain"/>
    <property type="match status" value="1"/>
</dbReference>
<comment type="caution">
    <text evidence="6">The sequence shown here is derived from an EMBL/GenBank/DDBJ whole genome shotgun (WGS) entry which is preliminary data.</text>
</comment>
<dbReference type="RefSeq" id="WP_011781760.1">
    <property type="nucleotide sequence ID" value="NZ_CP070380.1"/>
</dbReference>
<dbReference type="EMBL" id="JAUHTC010000101">
    <property type="protein sequence ID" value="MDN4522564.1"/>
    <property type="molecule type" value="Genomic_DNA"/>
</dbReference>
<dbReference type="PANTHER" id="PTHR30055">
    <property type="entry name" value="HTH-TYPE TRANSCRIPTIONAL REGULATOR RUTR"/>
    <property type="match status" value="1"/>
</dbReference>
<dbReference type="SUPFAM" id="SSF46689">
    <property type="entry name" value="Homeodomain-like"/>
    <property type="match status" value="1"/>
</dbReference>
<reference evidence="6" key="1">
    <citation type="submission" date="2023-07" db="EMBL/GenBank/DDBJ databases">
        <title>Degradation of tert-butanol by M. austroafricanum TBA100.</title>
        <authorList>
            <person name="Helbich S."/>
            <person name="Vainshtein Y."/>
        </authorList>
    </citation>
    <scope>NUCLEOTIDE SEQUENCE</scope>
    <source>
        <strain evidence="6">TBA100</strain>
    </source>
</reference>
<feature type="DNA-binding region" description="H-T-H motif" evidence="4">
    <location>
        <begin position="31"/>
        <end position="50"/>
    </location>
</feature>